<evidence type="ECO:0000313" key="1">
    <source>
        <dbReference type="EMBL" id="OGZ09641.1"/>
    </source>
</evidence>
<comment type="caution">
    <text evidence="1">The sequence shown here is derived from an EMBL/GenBank/DDBJ whole genome shotgun (WGS) entry which is preliminary data.</text>
</comment>
<dbReference type="PANTHER" id="PTHR38471">
    <property type="entry name" value="FOUR HELIX BUNDLE PROTEIN"/>
    <property type="match status" value="1"/>
</dbReference>
<dbReference type="Proteomes" id="UP000178099">
    <property type="component" value="Unassembled WGS sequence"/>
</dbReference>
<dbReference type="NCBIfam" id="TIGR02436">
    <property type="entry name" value="four helix bundle protein"/>
    <property type="match status" value="1"/>
</dbReference>
<proteinExistence type="predicted"/>
<accession>A0A1G2D9R0</accession>
<name>A0A1G2D9R0_9BACT</name>
<dbReference type="InterPro" id="IPR036583">
    <property type="entry name" value="23S_rRNA_IVS_sf"/>
</dbReference>
<sequence length="128" mass="14640">MTNVQQNPNAQKPKYDLGERTACFSEKIIDFAKKIPQSTITRPLISQIIRSGTSIGANYSEADEASSKKDFINKVSIANKESKETKYWLRILSYAAQEHKEEARMLWKEAEELNLIFSAIIRKTRGKD</sequence>
<dbReference type="Pfam" id="PF05635">
    <property type="entry name" value="23S_rRNA_IVP"/>
    <property type="match status" value="1"/>
</dbReference>
<dbReference type="AlphaFoldDB" id="A0A1G2D9R0"/>
<evidence type="ECO:0000313" key="2">
    <source>
        <dbReference type="Proteomes" id="UP000178099"/>
    </source>
</evidence>
<organism evidence="1 2">
    <name type="scientific">Candidatus Lloydbacteria bacterium RIFCSPHIGHO2_02_FULL_51_22</name>
    <dbReference type="NCBI Taxonomy" id="1798663"/>
    <lineage>
        <taxon>Bacteria</taxon>
        <taxon>Candidatus Lloydiibacteriota</taxon>
    </lineage>
</organism>
<dbReference type="SUPFAM" id="SSF158446">
    <property type="entry name" value="IVS-encoded protein-like"/>
    <property type="match status" value="1"/>
</dbReference>
<dbReference type="InterPro" id="IPR012657">
    <property type="entry name" value="23S_rRNA-intervening_sequence"/>
</dbReference>
<gene>
    <name evidence="1" type="ORF">A3D67_01000</name>
</gene>
<protein>
    <submittedName>
        <fullName evidence="1">Four helix bundle protein</fullName>
    </submittedName>
</protein>
<dbReference type="EMBL" id="MHLN01000048">
    <property type="protein sequence ID" value="OGZ09641.1"/>
    <property type="molecule type" value="Genomic_DNA"/>
</dbReference>
<reference evidence="1 2" key="1">
    <citation type="journal article" date="2016" name="Nat. Commun.">
        <title>Thousands of microbial genomes shed light on interconnected biogeochemical processes in an aquifer system.</title>
        <authorList>
            <person name="Anantharaman K."/>
            <person name="Brown C.T."/>
            <person name="Hug L.A."/>
            <person name="Sharon I."/>
            <person name="Castelle C.J."/>
            <person name="Probst A.J."/>
            <person name="Thomas B.C."/>
            <person name="Singh A."/>
            <person name="Wilkins M.J."/>
            <person name="Karaoz U."/>
            <person name="Brodie E.L."/>
            <person name="Williams K.H."/>
            <person name="Hubbard S.S."/>
            <person name="Banfield J.F."/>
        </authorList>
    </citation>
    <scope>NUCLEOTIDE SEQUENCE [LARGE SCALE GENOMIC DNA]</scope>
</reference>
<dbReference type="Gene3D" id="1.20.1440.60">
    <property type="entry name" value="23S rRNA-intervening sequence"/>
    <property type="match status" value="1"/>
</dbReference>
<dbReference type="PIRSF" id="PIRSF035652">
    <property type="entry name" value="CHP02436"/>
    <property type="match status" value="1"/>
</dbReference>
<dbReference type="PANTHER" id="PTHR38471:SF2">
    <property type="entry name" value="FOUR HELIX BUNDLE PROTEIN"/>
    <property type="match status" value="1"/>
</dbReference>